<evidence type="ECO:0000256" key="1">
    <source>
        <dbReference type="ARBA" id="ARBA00022801"/>
    </source>
</evidence>
<accession>A0A2N3I3J1</accession>
<evidence type="ECO:0000256" key="3">
    <source>
        <dbReference type="RuleBase" id="RU361153"/>
    </source>
</evidence>
<dbReference type="PROSITE" id="PS51257">
    <property type="entry name" value="PROKAR_LIPOPROTEIN"/>
    <property type="match status" value="1"/>
</dbReference>
<keyword evidence="6" id="KW-1185">Reference proteome</keyword>
<dbReference type="OrthoDB" id="781226at2"/>
<dbReference type="GO" id="GO:0004553">
    <property type="term" value="F:hydrolase activity, hydrolyzing O-glycosyl compounds"/>
    <property type="evidence" value="ECO:0007669"/>
    <property type="project" value="InterPro"/>
</dbReference>
<comment type="similarity">
    <text evidence="3">Belongs to the glycosyl hydrolase 5 (cellulase A) family.</text>
</comment>
<name>A0A2N3I3J1_9BACT</name>
<evidence type="ECO:0000313" key="6">
    <source>
        <dbReference type="Proteomes" id="UP000233535"/>
    </source>
</evidence>
<dbReference type="InterPro" id="IPR017853">
    <property type="entry name" value="GH"/>
</dbReference>
<keyword evidence="2 3" id="KW-0326">Glycosidase</keyword>
<gene>
    <name evidence="5" type="ORF">BZG02_03185</name>
</gene>
<organism evidence="5 6">
    <name type="scientific">Labilibaculum filiforme</name>
    <dbReference type="NCBI Taxonomy" id="1940526"/>
    <lineage>
        <taxon>Bacteria</taxon>
        <taxon>Pseudomonadati</taxon>
        <taxon>Bacteroidota</taxon>
        <taxon>Bacteroidia</taxon>
        <taxon>Marinilabiliales</taxon>
        <taxon>Marinifilaceae</taxon>
        <taxon>Labilibaculum</taxon>
    </lineage>
</organism>
<comment type="caution">
    <text evidence="5">The sequence shown here is derived from an EMBL/GenBank/DDBJ whole genome shotgun (WGS) entry which is preliminary data.</text>
</comment>
<dbReference type="GO" id="GO:0000272">
    <property type="term" value="P:polysaccharide catabolic process"/>
    <property type="evidence" value="ECO:0007669"/>
    <property type="project" value="InterPro"/>
</dbReference>
<dbReference type="Pfam" id="PF00150">
    <property type="entry name" value="Cellulase"/>
    <property type="match status" value="1"/>
</dbReference>
<dbReference type="AlphaFoldDB" id="A0A2N3I3J1"/>
<reference evidence="5 6" key="1">
    <citation type="journal article" date="2017" name="Front. Microbiol.">
        <title>Labilibaculum manganireducens gen. nov., sp. nov. and Labilibaculum filiforme sp. nov., Novel Bacteroidetes Isolated from Subsurface Sediments of the Baltic Sea.</title>
        <authorList>
            <person name="Vandieken V."/>
            <person name="Marshall I.P."/>
            <person name="Niemann H."/>
            <person name="Engelen B."/>
            <person name="Cypionka H."/>
        </authorList>
    </citation>
    <scope>NUCLEOTIDE SEQUENCE [LARGE SCALE GENOMIC DNA]</scope>
    <source>
        <strain evidence="5 6">59.16B</strain>
    </source>
</reference>
<evidence type="ECO:0000313" key="5">
    <source>
        <dbReference type="EMBL" id="PKQ64871.1"/>
    </source>
</evidence>
<dbReference type="Proteomes" id="UP000233535">
    <property type="component" value="Unassembled WGS sequence"/>
</dbReference>
<dbReference type="EMBL" id="MVDD01000002">
    <property type="protein sequence ID" value="PKQ64871.1"/>
    <property type="molecule type" value="Genomic_DNA"/>
</dbReference>
<keyword evidence="1 3" id="KW-0378">Hydrolase</keyword>
<dbReference type="InterPro" id="IPR001547">
    <property type="entry name" value="Glyco_hydro_5"/>
</dbReference>
<evidence type="ECO:0000256" key="2">
    <source>
        <dbReference type="ARBA" id="ARBA00023295"/>
    </source>
</evidence>
<feature type="domain" description="Glycoside hydrolase family 5" evidence="4">
    <location>
        <begin position="38"/>
        <end position="307"/>
    </location>
</feature>
<dbReference type="SUPFAM" id="SSF51445">
    <property type="entry name" value="(Trans)glycosidases"/>
    <property type="match status" value="1"/>
</dbReference>
<dbReference type="Gene3D" id="3.20.20.80">
    <property type="entry name" value="Glycosidases"/>
    <property type="match status" value="1"/>
</dbReference>
<proteinExistence type="inferred from homology"/>
<protein>
    <recommendedName>
        <fullName evidence="4">Glycoside hydrolase family 5 domain-containing protein</fullName>
    </recommendedName>
</protein>
<dbReference type="RefSeq" id="WP_101259968.1">
    <property type="nucleotide sequence ID" value="NZ_MVDD01000002.1"/>
</dbReference>
<sequence>MQNRIFLILISILFFSCQQDKNVIRIHPDQVISTDFIGNGVQWSAYPHADTENAEWGKLMTDAKWDMNFHRLDYMQAKLFRVFDQANWRYLVGFDKEGEPILDFSTPEVKAVEKILKYAQENNITVLLGEVGTPYKVHDLNEGHSDKFSGADDPKWINGIVAYLDYLINTRGYTCIKHFNFINEPNGDWSSVNGDFKKWRAGVELLAEGLKAKGLDSLVSIAGPDAVTRYDNPNSTYTGSGWVEETAKQLDDIVGIYEVHDYTEYDLVRSGGFEEYHGAIAKFAKQMNKQIIFGELGFSRNGQENQDKTNEDPFACEDSQMDVYKFSYGVDMADAVIQSMNAGYSGAAAWALDDAMHTCGDLGNKNELKRWGMWNSLGTEICNDPADENMRPWFYSWSLICRYFPTGSSIVKTDSTSIEGLRLTTGIYGDEITVAIVNNSAVDNTITIAMPTSKSLKKFLYVDGERAVDANGFPIAVENDIKVNDVLELNVPANSFILLTTLEY</sequence>
<evidence type="ECO:0000259" key="4">
    <source>
        <dbReference type="Pfam" id="PF00150"/>
    </source>
</evidence>